<proteinExistence type="predicted"/>
<dbReference type="PANTHER" id="PTHR11614">
    <property type="entry name" value="PHOSPHOLIPASE-RELATED"/>
    <property type="match status" value="1"/>
</dbReference>
<dbReference type="InterPro" id="IPR000073">
    <property type="entry name" value="AB_hydrolase_1"/>
</dbReference>
<evidence type="ECO:0000313" key="2">
    <source>
        <dbReference type="EMBL" id="MFC0543375.1"/>
    </source>
</evidence>
<evidence type="ECO:0000259" key="1">
    <source>
        <dbReference type="Pfam" id="PF12146"/>
    </source>
</evidence>
<organism evidence="2 3">
    <name type="scientific">Kutzneria chonburiensis</name>
    <dbReference type="NCBI Taxonomy" id="1483604"/>
    <lineage>
        <taxon>Bacteria</taxon>
        <taxon>Bacillati</taxon>
        <taxon>Actinomycetota</taxon>
        <taxon>Actinomycetes</taxon>
        <taxon>Pseudonocardiales</taxon>
        <taxon>Pseudonocardiaceae</taxon>
        <taxon>Kutzneria</taxon>
    </lineage>
</organism>
<keyword evidence="3" id="KW-1185">Reference proteome</keyword>
<dbReference type="Gene3D" id="3.40.50.1820">
    <property type="entry name" value="alpha/beta hydrolase"/>
    <property type="match status" value="1"/>
</dbReference>
<comment type="caution">
    <text evidence="2">The sequence shown here is derived from an EMBL/GenBank/DDBJ whole genome shotgun (WGS) entry which is preliminary data.</text>
</comment>
<dbReference type="GO" id="GO:0016787">
    <property type="term" value="F:hydrolase activity"/>
    <property type="evidence" value="ECO:0007669"/>
    <property type="project" value="UniProtKB-KW"/>
</dbReference>
<dbReference type="PRINTS" id="PR00111">
    <property type="entry name" value="ABHYDROLASE"/>
</dbReference>
<evidence type="ECO:0000313" key="3">
    <source>
        <dbReference type="Proteomes" id="UP001589810"/>
    </source>
</evidence>
<reference evidence="2 3" key="1">
    <citation type="submission" date="2024-09" db="EMBL/GenBank/DDBJ databases">
        <authorList>
            <person name="Sun Q."/>
            <person name="Mori K."/>
        </authorList>
    </citation>
    <scope>NUCLEOTIDE SEQUENCE [LARGE SCALE GENOMIC DNA]</scope>
    <source>
        <strain evidence="2 3">TBRC 1432</strain>
    </source>
</reference>
<dbReference type="InterPro" id="IPR029058">
    <property type="entry name" value="AB_hydrolase_fold"/>
</dbReference>
<dbReference type="Pfam" id="PF12146">
    <property type="entry name" value="Hydrolase_4"/>
    <property type="match status" value="1"/>
</dbReference>
<keyword evidence="2" id="KW-0378">Hydrolase</keyword>
<accession>A0ABV6MU27</accession>
<protein>
    <submittedName>
        <fullName evidence="2">Alpha/beta fold hydrolase</fullName>
    </submittedName>
</protein>
<dbReference type="SUPFAM" id="SSF53474">
    <property type="entry name" value="alpha/beta-Hydrolases"/>
    <property type="match status" value="1"/>
</dbReference>
<dbReference type="Proteomes" id="UP001589810">
    <property type="component" value="Unassembled WGS sequence"/>
</dbReference>
<dbReference type="EMBL" id="JBHLUD010000005">
    <property type="protein sequence ID" value="MFC0543375.1"/>
    <property type="molecule type" value="Genomic_DNA"/>
</dbReference>
<sequence length="264" mass="28341">MTNEEFAGASGTIHYGHWEPAEPSALVVFLHGLGEHIGSYRPMFDTLTAAGIAVWALDHAGHGRSEGERVLVERVDNLLDDAGHLVTLARAAHPDLPLVLVGHSLGASVATLLAAERDVKPVKLVLAGSSVVMADAPGGLVELLASGIDPMDLRKDPGELTRNTEYAQQIREDPLTWQGGLRPQTLMALAEAAPRLTAALPRLTLPVLLLHGEDDDLAPVAGAREAARRLPDARLVTFALDRHNILNELDRDEVHRVLVAFVRA</sequence>
<feature type="domain" description="Serine aminopeptidase S33" evidence="1">
    <location>
        <begin position="22"/>
        <end position="250"/>
    </location>
</feature>
<dbReference type="InterPro" id="IPR051044">
    <property type="entry name" value="MAG_DAG_Lipase"/>
</dbReference>
<gene>
    <name evidence="2" type="ORF">ACFFH7_17865</name>
</gene>
<dbReference type="RefSeq" id="WP_273940742.1">
    <property type="nucleotide sequence ID" value="NZ_CP097263.1"/>
</dbReference>
<dbReference type="InterPro" id="IPR022742">
    <property type="entry name" value="Hydrolase_4"/>
</dbReference>
<name>A0ABV6MU27_9PSEU</name>